<dbReference type="InterPro" id="IPR025629">
    <property type="entry name" value="DUF4287"/>
</dbReference>
<name>A0A9W6P4E6_9ACTN</name>
<reference evidence="1" key="1">
    <citation type="submission" date="2023-02" db="EMBL/GenBank/DDBJ databases">
        <title>Nocardiopsis ansamitocini NBRC 112285.</title>
        <authorList>
            <person name="Ichikawa N."/>
            <person name="Sato H."/>
            <person name="Tonouchi N."/>
        </authorList>
    </citation>
    <scope>NUCLEOTIDE SEQUENCE</scope>
    <source>
        <strain evidence="1">NBRC 112285</strain>
    </source>
</reference>
<sequence length="81" mass="9377">MSLTHSPEKHALLIDRIPTVTGRKLHEWFDVLERGPGLASCSERSHWLTDEYGLSNGYARAIVQEFDRRRRNRSTVPSQRS</sequence>
<organism evidence="1 2">
    <name type="scientific">Nocardiopsis ansamitocini</name>
    <dbReference type="NCBI Taxonomy" id="1670832"/>
    <lineage>
        <taxon>Bacteria</taxon>
        <taxon>Bacillati</taxon>
        <taxon>Actinomycetota</taxon>
        <taxon>Actinomycetes</taxon>
        <taxon>Streptosporangiales</taxon>
        <taxon>Nocardiopsidaceae</taxon>
        <taxon>Nocardiopsis</taxon>
    </lineage>
</organism>
<dbReference type="AlphaFoldDB" id="A0A9W6P4E6"/>
<dbReference type="EMBL" id="BSQG01000001">
    <property type="protein sequence ID" value="GLU46867.1"/>
    <property type="molecule type" value="Genomic_DNA"/>
</dbReference>
<proteinExistence type="predicted"/>
<comment type="caution">
    <text evidence="1">The sequence shown here is derived from an EMBL/GenBank/DDBJ whole genome shotgun (WGS) entry which is preliminary data.</text>
</comment>
<gene>
    <name evidence="1" type="ORF">Nans01_12180</name>
</gene>
<protein>
    <recommendedName>
        <fullName evidence="3">DUF4287 domain-containing protein</fullName>
    </recommendedName>
</protein>
<evidence type="ECO:0000313" key="2">
    <source>
        <dbReference type="Proteomes" id="UP001165092"/>
    </source>
</evidence>
<keyword evidence="2" id="KW-1185">Reference proteome</keyword>
<dbReference type="RefSeq" id="WP_285757685.1">
    <property type="nucleotide sequence ID" value="NZ_BSQG01000001.1"/>
</dbReference>
<dbReference type="Pfam" id="PF14117">
    <property type="entry name" value="DUF4287"/>
    <property type="match status" value="1"/>
</dbReference>
<dbReference type="Proteomes" id="UP001165092">
    <property type="component" value="Unassembled WGS sequence"/>
</dbReference>
<accession>A0A9W6P4E6</accession>
<evidence type="ECO:0000313" key="1">
    <source>
        <dbReference type="EMBL" id="GLU46867.1"/>
    </source>
</evidence>
<evidence type="ECO:0008006" key="3">
    <source>
        <dbReference type="Google" id="ProtNLM"/>
    </source>
</evidence>